<sequence>MYVNYGQYRLSNALTNITNHRLYYRFPDTLFQENLGHVLEGEFVIEGHTQTISGQEIRLRAGSQLTIKAGKTLTIATGSSFIIEDGAKLIVEDGAQITSSGTWSVANNAELHFGASTKITLSNGTWDIAENVTLDLATNANINVAKNATWQLGAGSQVLAAADVQLDIYGTLHAEGAEDNLVYFGSSQDAPDKGYWKGIKAYSNANITFKYAQVSHADIGLYAYLNGYSYSNNIAFNVSYSHFNNNTTAVNLSDVRTKHPSYNGATFAPVIQYSDFIDNDTHLYTYDNNAYQNTTVDARYNWWDATDFDAITAKLVYSENSATGMQVNLSPYRLSNAFNDYFDAFIDFEWPESTLINGEYVLDANYFVSSDITIADGQIVRVKSGRHLRLADGITLTIAVGGQLIIEDGAQLSLSDDVQVKVYGEWTLDAGAIVLSDLNAHIHVYGTLIGNGILDNEILFGSSLGDADGSLSRAEAGSWKGITAYSAATIQLRYTQIRHALYGVYAYINSSVNSQVVDIQYSRFIENTNGVRVYEGYALNGALPVISYNQFIDNEVNVYATHASNHDSSTVIDARFNWWNSIDIGEIMTKIHDHSDSTYGMYVNYGQYRGSTAIDDILTNAIAWSWPGSLTVNGETVLDGNYSIVGNTEIAADQVVRVTAGSHITIEAGVQFTVNLGGQWIVEEGASVTINDNAIVNVYGEWAINAGVIIQSGINARVNVYGRLIGNGLENNEIHFDSSLAAPGINSWNGITAYATATVHLRYTQISHALYGVYAYINSSTNSQVIDIQYSRFVENTNGVRILEGYENTGAVPILQYNQFIDNDLHMYATHSGSHVSSTVINARFNWWNTTDISEIIAKIYDYQDATYGMFINYGQFRGSAIIDDIIDNAIAWIWPDDLIVDGETVLDGDYSFIGNTDIVADQIVRVKAGSHITIGAGVKLTIALGGKLIIEDGASVTIDDGGGVDVYGEWEVGAGVTVTSGLNVRINVYGSLIGNGLEGSEIHFGSTLDSSLGNADGSATAGSWYGIHAHANANVSLRYTLVSHAQYGVYVDINHSINSQVIDIQYSRFIENTYGIHVYEGYSNTGSSLVLHYNQFISNHFHIHGSYSSNHSSTTVIDARFNWWNSIQVGEIISRIYDHTDATDGLIINYGQYLGSIDINDVIHNTIVWVWPEDLTIDGETVLDGDYTFIGNTHINTDQVVRVKAGSHITIGAGVHLTVSQAGRWIIEDGATVTIEDGAIINVYGEWHIGAGVTVRSGLNVQINIYGSLMGNGLEGNEIHFGSSLDIPDLGRWQGITVYSGATIQLVYTHVSHAEYGVYAHINSETAINVDIRYSRFIDNTNAVRVYEFIQNTSSTFVLEYNQFINNTFNIYAYSAYLNSLLQIEANFNWWNTVVIEDIAAKIFDRSHGEYGLVVDHEHDRFGEDIDEIDYVYGTVIIDIDIIVKRRIRIIGETTIGSGHSVTIGAGASLTIDAGSTLHVDGDLILEEGAELIVDGAATIDVTGRVIVNGSTLTLPTDLTVNLRAGSRFYASIDTTVHVHGHFNSQGSSDNFVYIGVREEDRERGFWQGLTAHIDSKVVIKYTYISHARVGVYAWGSSDVNITYSWLMDNIRAVHLYFDQLISHEHNSVANFVAHYNRFERNTKYNIYAEQAVAGYFNGRVSVEYNWWGSVDISVINQLFFGRGDDIDLGLWLDFSYIWLDTLGENTWHNGFAGSIDVISSYNEDISFIGYSEINADVTMNAGARLIVDASATLIANAHVIISETAKVVVRDNGFFKVNDGVSLTLNPDTDLQLGIGATVEVIGEVIVRAAIGQSIFFRGAEAQDPLVCPADADVDALI</sequence>
<gene>
    <name evidence="4" type="ORF">L2764_18970</name>
</gene>
<protein>
    <submittedName>
        <fullName evidence="4">Uncharacterized protein</fullName>
    </submittedName>
</protein>
<keyword evidence="1" id="KW-0732">Signal</keyword>
<dbReference type="RefSeq" id="WP_248941900.1">
    <property type="nucleotide sequence ID" value="NZ_JAKIKS010000091.1"/>
</dbReference>
<dbReference type="Proteomes" id="UP001203423">
    <property type="component" value="Unassembled WGS sequence"/>
</dbReference>
<dbReference type="InterPro" id="IPR053243">
    <property type="entry name" value="SJ_maturation_regulator"/>
</dbReference>
<dbReference type="InterPro" id="IPR006626">
    <property type="entry name" value="PbH1"/>
</dbReference>
<evidence type="ECO:0000313" key="5">
    <source>
        <dbReference type="Proteomes" id="UP001203423"/>
    </source>
</evidence>
<dbReference type="SUPFAM" id="SSF51126">
    <property type="entry name" value="Pectin lyase-like"/>
    <property type="match status" value="1"/>
</dbReference>
<dbReference type="InterPro" id="IPR011050">
    <property type="entry name" value="Pectin_lyase_fold/virulence"/>
</dbReference>
<keyword evidence="5" id="KW-1185">Reference proteome</keyword>
<evidence type="ECO:0000313" key="4">
    <source>
        <dbReference type="EMBL" id="MCL1126509.1"/>
    </source>
</evidence>
<name>A0ABT0LFQ3_9GAMM</name>
<dbReference type="PANTHER" id="PTHR47653">
    <property type="entry name" value="PROTEIN BARK BEETLE"/>
    <property type="match status" value="1"/>
</dbReference>
<comment type="caution">
    <text evidence="4">The sequence shown here is derived from an EMBL/GenBank/DDBJ whole genome shotgun (WGS) entry which is preliminary data.</text>
</comment>
<evidence type="ECO:0000256" key="3">
    <source>
        <dbReference type="ARBA" id="ARBA00023180"/>
    </source>
</evidence>
<dbReference type="EMBL" id="JAKIKS010000091">
    <property type="protein sequence ID" value="MCL1126509.1"/>
    <property type="molecule type" value="Genomic_DNA"/>
</dbReference>
<keyword evidence="3" id="KW-0325">Glycoprotein</keyword>
<evidence type="ECO:0000256" key="2">
    <source>
        <dbReference type="ARBA" id="ARBA00022737"/>
    </source>
</evidence>
<accession>A0ABT0LFQ3</accession>
<proteinExistence type="predicted"/>
<dbReference type="PANTHER" id="PTHR47653:SF1">
    <property type="entry name" value="DELETED IN MALIGNANT BRAIN TUMORS 1 PROTEIN"/>
    <property type="match status" value="1"/>
</dbReference>
<organism evidence="4 5">
    <name type="scientific">Shewanella surugensis</name>
    <dbReference type="NCBI Taxonomy" id="212020"/>
    <lineage>
        <taxon>Bacteria</taxon>
        <taxon>Pseudomonadati</taxon>
        <taxon>Pseudomonadota</taxon>
        <taxon>Gammaproteobacteria</taxon>
        <taxon>Alteromonadales</taxon>
        <taxon>Shewanellaceae</taxon>
        <taxon>Shewanella</taxon>
    </lineage>
</organism>
<dbReference type="SMART" id="SM00710">
    <property type="entry name" value="PbH1"/>
    <property type="match status" value="13"/>
</dbReference>
<reference evidence="4 5" key="1">
    <citation type="submission" date="2022-01" db="EMBL/GenBank/DDBJ databases">
        <title>Whole genome-based taxonomy of the Shewanellaceae.</title>
        <authorList>
            <person name="Martin-Rodriguez A.J."/>
        </authorList>
    </citation>
    <scope>NUCLEOTIDE SEQUENCE [LARGE SCALE GENOMIC DNA]</scope>
    <source>
        <strain evidence="4 5">DSM 17177</strain>
    </source>
</reference>
<evidence type="ECO:0000256" key="1">
    <source>
        <dbReference type="ARBA" id="ARBA00022729"/>
    </source>
</evidence>
<keyword evidence="2" id="KW-0677">Repeat</keyword>